<comment type="caution">
    <text evidence="6">The sequence shown here is derived from an EMBL/GenBank/DDBJ whole genome shotgun (WGS) entry which is preliminary data.</text>
</comment>
<keyword evidence="3" id="KW-0378">Hydrolase</keyword>
<evidence type="ECO:0000256" key="2">
    <source>
        <dbReference type="ARBA" id="ARBA00022723"/>
    </source>
</evidence>
<dbReference type="Gene3D" id="2.30.40.10">
    <property type="entry name" value="Urease, subunit C, domain 1"/>
    <property type="match status" value="1"/>
</dbReference>
<evidence type="ECO:0000313" key="6">
    <source>
        <dbReference type="EMBL" id="GLQ30766.1"/>
    </source>
</evidence>
<dbReference type="InterPro" id="IPR032466">
    <property type="entry name" value="Metal_Hydrolase"/>
</dbReference>
<sequence>MTSTLQAIEAQWIIQFDLPHVLENHSLIILDSSIHDILPTTEAREKYPDAKRHILEQHALIPGFINTHNHAAMTLFRGMADDLPLMTWLNDHIWPAEGQWVSHEFVKDGTELAIAEMLLSGTTTFSDMYFFPEATAEVVDKAGIKAQLCTPILEFPTAWGSGPTEYLEKTRKLIEQYSEHSRIEIAAGPHAPYTVSDATFTECLKLQQETNCAIQVHLHETQFEVDESLKEHNMRPIERLNRLGVLNKNTQCVHMTALNEDDLKTVQASETHLIHCPESNLKLASGFTPIGTIQEQNINIAIGTDGAASNNDLDMLGELRTAALMAKAVKQDATTFNALDALKAATINGAKALNIQNKTGSLEIRKLADITAIDLSHIHCQPVYDPISQIVYTGRSDQITNVWSEGKLLVKNRELTTLDQTSIIKNAKNWADKIKAAQENQ</sequence>
<dbReference type="PANTHER" id="PTHR43794:SF11">
    <property type="entry name" value="AMIDOHYDROLASE-RELATED DOMAIN-CONTAINING PROTEIN"/>
    <property type="match status" value="1"/>
</dbReference>
<accession>A0AA37S9I2</accession>
<dbReference type="GO" id="GO:0046872">
    <property type="term" value="F:metal ion binding"/>
    <property type="evidence" value="ECO:0007669"/>
    <property type="project" value="UniProtKB-KW"/>
</dbReference>
<comment type="similarity">
    <text evidence="1">Belongs to the metallo-dependent hydrolases superfamily. ATZ/TRZ family.</text>
</comment>
<dbReference type="GO" id="GO:0016814">
    <property type="term" value="F:hydrolase activity, acting on carbon-nitrogen (but not peptide) bonds, in cyclic amidines"/>
    <property type="evidence" value="ECO:0007669"/>
    <property type="project" value="UniProtKB-ARBA"/>
</dbReference>
<dbReference type="CDD" id="cd01298">
    <property type="entry name" value="ATZ_TRZ_like"/>
    <property type="match status" value="1"/>
</dbReference>
<protein>
    <submittedName>
        <fullName evidence="6">N-ethylammeline chlorohydrolase</fullName>
    </submittedName>
</protein>
<reference evidence="6" key="2">
    <citation type="submission" date="2023-01" db="EMBL/GenBank/DDBJ databases">
        <title>Draft genome sequence of Litoribrevibacter albus strain NBRC 110071.</title>
        <authorList>
            <person name="Sun Q."/>
            <person name="Mori K."/>
        </authorList>
    </citation>
    <scope>NUCLEOTIDE SEQUENCE</scope>
    <source>
        <strain evidence="6">NBRC 110071</strain>
    </source>
</reference>
<dbReference type="InterPro" id="IPR050287">
    <property type="entry name" value="MTA/SAH_deaminase"/>
</dbReference>
<dbReference type="Pfam" id="PF01979">
    <property type="entry name" value="Amidohydro_1"/>
    <property type="match status" value="1"/>
</dbReference>
<name>A0AA37S9I2_9GAMM</name>
<keyword evidence="4" id="KW-0862">Zinc</keyword>
<evidence type="ECO:0000259" key="5">
    <source>
        <dbReference type="Pfam" id="PF01979"/>
    </source>
</evidence>
<dbReference type="Proteomes" id="UP001161389">
    <property type="component" value="Unassembled WGS sequence"/>
</dbReference>
<evidence type="ECO:0000256" key="1">
    <source>
        <dbReference type="ARBA" id="ARBA00006745"/>
    </source>
</evidence>
<keyword evidence="7" id="KW-1185">Reference proteome</keyword>
<dbReference type="InterPro" id="IPR006680">
    <property type="entry name" value="Amidohydro-rel"/>
</dbReference>
<dbReference type="FunFam" id="3.20.20.140:FF:000014">
    <property type="entry name" value="5-methylthioadenosine/S-adenosylhomocysteine deaminase"/>
    <property type="match status" value="1"/>
</dbReference>
<dbReference type="Gene3D" id="3.20.20.140">
    <property type="entry name" value="Metal-dependent hydrolases"/>
    <property type="match status" value="1"/>
</dbReference>
<organism evidence="6 7">
    <name type="scientific">Litoribrevibacter albus</name>
    <dbReference type="NCBI Taxonomy" id="1473156"/>
    <lineage>
        <taxon>Bacteria</taxon>
        <taxon>Pseudomonadati</taxon>
        <taxon>Pseudomonadota</taxon>
        <taxon>Gammaproteobacteria</taxon>
        <taxon>Oceanospirillales</taxon>
        <taxon>Oceanospirillaceae</taxon>
        <taxon>Litoribrevibacter</taxon>
    </lineage>
</organism>
<dbReference type="NCBIfam" id="NF006549">
    <property type="entry name" value="PRK09045.1"/>
    <property type="match status" value="1"/>
</dbReference>
<dbReference type="SUPFAM" id="SSF51338">
    <property type="entry name" value="Composite domain of metallo-dependent hydrolases"/>
    <property type="match status" value="1"/>
</dbReference>
<evidence type="ECO:0000256" key="3">
    <source>
        <dbReference type="ARBA" id="ARBA00022801"/>
    </source>
</evidence>
<dbReference type="InterPro" id="IPR011059">
    <property type="entry name" value="Metal-dep_hydrolase_composite"/>
</dbReference>
<dbReference type="PANTHER" id="PTHR43794">
    <property type="entry name" value="AMINOHYDROLASE SSNA-RELATED"/>
    <property type="match status" value="1"/>
</dbReference>
<dbReference type="SUPFAM" id="SSF51556">
    <property type="entry name" value="Metallo-dependent hydrolases"/>
    <property type="match status" value="1"/>
</dbReference>
<gene>
    <name evidence="6" type="ORF">GCM10007876_12450</name>
</gene>
<dbReference type="AlphaFoldDB" id="A0AA37S9I2"/>
<dbReference type="GO" id="GO:0019239">
    <property type="term" value="F:deaminase activity"/>
    <property type="evidence" value="ECO:0007669"/>
    <property type="project" value="UniProtKB-ARBA"/>
</dbReference>
<dbReference type="EMBL" id="BSNM01000009">
    <property type="protein sequence ID" value="GLQ30766.1"/>
    <property type="molecule type" value="Genomic_DNA"/>
</dbReference>
<proteinExistence type="inferred from homology"/>
<dbReference type="RefSeq" id="WP_284380080.1">
    <property type="nucleotide sequence ID" value="NZ_BSNM01000009.1"/>
</dbReference>
<keyword evidence="2" id="KW-0479">Metal-binding</keyword>
<evidence type="ECO:0000256" key="4">
    <source>
        <dbReference type="ARBA" id="ARBA00022833"/>
    </source>
</evidence>
<feature type="domain" description="Amidohydrolase-related" evidence="5">
    <location>
        <begin position="60"/>
        <end position="408"/>
    </location>
</feature>
<reference evidence="6" key="1">
    <citation type="journal article" date="2014" name="Int. J. Syst. Evol. Microbiol.">
        <title>Complete genome sequence of Corynebacterium casei LMG S-19264T (=DSM 44701T), isolated from a smear-ripened cheese.</title>
        <authorList>
            <consortium name="US DOE Joint Genome Institute (JGI-PGF)"/>
            <person name="Walter F."/>
            <person name="Albersmeier A."/>
            <person name="Kalinowski J."/>
            <person name="Ruckert C."/>
        </authorList>
    </citation>
    <scope>NUCLEOTIDE SEQUENCE</scope>
    <source>
        <strain evidence="6">NBRC 110071</strain>
    </source>
</reference>
<evidence type="ECO:0000313" key="7">
    <source>
        <dbReference type="Proteomes" id="UP001161389"/>
    </source>
</evidence>